<sequence length="175" mass="20287">MTINKRLAFKPLLLGILIGCLLGLGISAIGFKFYSLVLFERFENYWTPQLESQRFKLTETSASFFLNPDFKDGENCSKNTNPDQTLKSIGVFVENPFNITCQEFVLLKGKVYLIENSPEKYLIFQPNNEQPERLMYVSHKYPTNNMIVKTSDRDEIVVFQEGYNNPAKTLYIQFK</sequence>
<dbReference type="Proteomes" id="UP000177268">
    <property type="component" value="Unassembled WGS sequence"/>
</dbReference>
<evidence type="ECO:0000313" key="2">
    <source>
        <dbReference type="EMBL" id="OGG12132.1"/>
    </source>
</evidence>
<comment type="caution">
    <text evidence="2">The sequence shown here is derived from an EMBL/GenBank/DDBJ whole genome shotgun (WGS) entry which is preliminary data.</text>
</comment>
<dbReference type="EMBL" id="MFIZ01000003">
    <property type="protein sequence ID" value="OGG12132.1"/>
    <property type="molecule type" value="Genomic_DNA"/>
</dbReference>
<protein>
    <submittedName>
        <fullName evidence="2">Uncharacterized protein</fullName>
    </submittedName>
</protein>
<name>A0A1F5ZJ37_9BACT</name>
<evidence type="ECO:0000313" key="3">
    <source>
        <dbReference type="Proteomes" id="UP000177268"/>
    </source>
</evidence>
<feature type="transmembrane region" description="Helical" evidence="1">
    <location>
        <begin position="12"/>
        <end position="34"/>
    </location>
</feature>
<organism evidence="2 3">
    <name type="scientific">Candidatus Gottesmanbacteria bacterium RBG_13_45_10</name>
    <dbReference type="NCBI Taxonomy" id="1798370"/>
    <lineage>
        <taxon>Bacteria</taxon>
        <taxon>Candidatus Gottesmaniibacteriota</taxon>
    </lineage>
</organism>
<gene>
    <name evidence="2" type="ORF">A2Z00_03010</name>
</gene>
<proteinExistence type="predicted"/>
<dbReference type="STRING" id="1798370.A2Z00_03010"/>
<keyword evidence="1" id="KW-0472">Membrane</keyword>
<dbReference type="AlphaFoldDB" id="A0A1F5ZJ37"/>
<keyword evidence="1" id="KW-1133">Transmembrane helix</keyword>
<keyword evidence="1" id="KW-0812">Transmembrane</keyword>
<evidence type="ECO:0000256" key="1">
    <source>
        <dbReference type="SAM" id="Phobius"/>
    </source>
</evidence>
<accession>A0A1F5ZJ37</accession>
<reference evidence="2 3" key="1">
    <citation type="journal article" date="2016" name="Nat. Commun.">
        <title>Thousands of microbial genomes shed light on interconnected biogeochemical processes in an aquifer system.</title>
        <authorList>
            <person name="Anantharaman K."/>
            <person name="Brown C.T."/>
            <person name="Hug L.A."/>
            <person name="Sharon I."/>
            <person name="Castelle C.J."/>
            <person name="Probst A.J."/>
            <person name="Thomas B.C."/>
            <person name="Singh A."/>
            <person name="Wilkins M.J."/>
            <person name="Karaoz U."/>
            <person name="Brodie E.L."/>
            <person name="Williams K.H."/>
            <person name="Hubbard S.S."/>
            <person name="Banfield J.F."/>
        </authorList>
    </citation>
    <scope>NUCLEOTIDE SEQUENCE [LARGE SCALE GENOMIC DNA]</scope>
</reference>